<comment type="caution">
    <text evidence="1">The sequence shown here is derived from an EMBL/GenBank/DDBJ whole genome shotgun (WGS) entry which is preliminary data.</text>
</comment>
<evidence type="ECO:0000313" key="1">
    <source>
        <dbReference type="EMBL" id="PPK78687.1"/>
    </source>
</evidence>
<evidence type="ECO:0000313" key="2">
    <source>
        <dbReference type="Proteomes" id="UP000237749"/>
    </source>
</evidence>
<dbReference type="InterPro" id="IPR045527">
    <property type="entry name" value="DUF6470"/>
</dbReference>
<proteinExistence type="predicted"/>
<name>A0A2S6HMH2_9FIRM</name>
<reference evidence="1 2" key="1">
    <citation type="submission" date="2018-02" db="EMBL/GenBank/DDBJ databases">
        <title>Genomic Encyclopedia of Archaeal and Bacterial Type Strains, Phase II (KMG-II): from individual species to whole genera.</title>
        <authorList>
            <person name="Goeker M."/>
        </authorList>
    </citation>
    <scope>NUCLEOTIDE SEQUENCE [LARGE SCALE GENOMIC DNA]</scope>
    <source>
        <strain evidence="1 2">DSM 3808</strain>
    </source>
</reference>
<dbReference type="Proteomes" id="UP000237749">
    <property type="component" value="Unassembled WGS sequence"/>
</dbReference>
<dbReference type="Pfam" id="PF20074">
    <property type="entry name" value="DUF6470"/>
    <property type="match status" value="1"/>
</dbReference>
<accession>A0A2S6HMH2</accession>
<dbReference type="EMBL" id="PTJA01000013">
    <property type="protein sequence ID" value="PPK78687.1"/>
    <property type="molecule type" value="Genomic_DNA"/>
</dbReference>
<gene>
    <name evidence="1" type="ORF">BXY41_11317</name>
</gene>
<dbReference type="RefSeq" id="WP_104438769.1">
    <property type="nucleotide sequence ID" value="NZ_PTJA01000013.1"/>
</dbReference>
<dbReference type="AlphaFoldDB" id="A0A2S6HMH2"/>
<protein>
    <submittedName>
        <fullName evidence="1">Uncharacterized protein</fullName>
    </submittedName>
</protein>
<sequence>MEPLLQIKTIPIKYEMKIQKAELRYSQSKTDVLINNESGGLDINSKPIKLYIDTYDARSSISPTTMESVRQAAASGLEAASEATANYTEEAALLLDAKVSNPLDQIFRQRAQMPTGEFGLAFIPTTGPDLEWSAPDLNIKYQMDKMSFDIRAAKGDFEFIPGSIEISITQMPDVEIEYIGKPMYVPPSAAKYFDHEPIDVLA</sequence>
<organism evidence="1 2">
    <name type="scientific">Lacrimispora xylanisolvens</name>
    <dbReference type="NCBI Taxonomy" id="384636"/>
    <lineage>
        <taxon>Bacteria</taxon>
        <taxon>Bacillati</taxon>
        <taxon>Bacillota</taxon>
        <taxon>Clostridia</taxon>
        <taxon>Lachnospirales</taxon>
        <taxon>Lachnospiraceae</taxon>
        <taxon>Lacrimispora</taxon>
    </lineage>
</organism>
<dbReference type="OrthoDB" id="2063031at2"/>
<keyword evidence="2" id="KW-1185">Reference proteome</keyword>